<proteinExistence type="predicted"/>
<evidence type="ECO:0000313" key="2">
    <source>
        <dbReference type="EMBL" id="PQM47777.1"/>
    </source>
</evidence>
<dbReference type="Proteomes" id="UP000238296">
    <property type="component" value="Unassembled WGS sequence"/>
</dbReference>
<feature type="compositionally biased region" description="Polar residues" evidence="1">
    <location>
        <begin position="99"/>
        <end position="115"/>
    </location>
</feature>
<evidence type="ECO:0000313" key="3">
    <source>
        <dbReference type="Proteomes" id="UP000238296"/>
    </source>
</evidence>
<accession>A0A2S8BM75</accession>
<gene>
    <name evidence="2" type="ORF">C1Y40_02008</name>
</gene>
<feature type="region of interest" description="Disordered" evidence="1">
    <location>
        <begin position="84"/>
        <end position="122"/>
    </location>
</feature>
<dbReference type="AlphaFoldDB" id="A0A2S8BM75"/>
<evidence type="ECO:0000256" key="1">
    <source>
        <dbReference type="SAM" id="MobiDB-lite"/>
    </source>
</evidence>
<organism evidence="2 3">
    <name type="scientific">Mycobacterium talmoniae</name>
    <dbReference type="NCBI Taxonomy" id="1858794"/>
    <lineage>
        <taxon>Bacteria</taxon>
        <taxon>Bacillati</taxon>
        <taxon>Actinomycetota</taxon>
        <taxon>Actinomycetes</taxon>
        <taxon>Mycobacteriales</taxon>
        <taxon>Mycobacteriaceae</taxon>
        <taxon>Mycobacterium</taxon>
    </lineage>
</organism>
<dbReference type="EMBL" id="PPEA01000279">
    <property type="protein sequence ID" value="PQM47777.1"/>
    <property type="molecule type" value="Genomic_DNA"/>
</dbReference>
<protein>
    <submittedName>
        <fullName evidence="2">Uncharacterized protein</fullName>
    </submittedName>
</protein>
<comment type="caution">
    <text evidence="2">The sequence shown here is derived from an EMBL/GenBank/DDBJ whole genome shotgun (WGS) entry which is preliminary data.</text>
</comment>
<sequence length="122" mass="12619">MGQALPIAQVGFAQPGVDPHRQPGALPQFFRGVVGAAQVRRHDQQRLTFAEHLGGGDGLGVAQFAQLGVQLALHPAGGIEFGLPMAEHDQAAHPHGVASESSGSTARSTPMTGQSRHSRSSA</sequence>
<name>A0A2S8BM75_9MYCO</name>
<reference evidence="2 3" key="1">
    <citation type="journal article" date="2017" name="Int. J. Syst. Evol. Microbiol.">
        <title>Mycobacterium talmoniae sp. nov., a slowly growing mycobacterium isolated from human respiratory samples.</title>
        <authorList>
            <person name="Davidson R.M."/>
            <person name="DeGroote M.A."/>
            <person name="Marola J.L."/>
            <person name="Buss S."/>
            <person name="Jones V."/>
            <person name="McNeil M.R."/>
            <person name="Freifeld A.G."/>
            <person name="Elaine Epperson L."/>
            <person name="Hasan N.A."/>
            <person name="Jackson M."/>
            <person name="Iwen P.C."/>
            <person name="Salfinger M."/>
            <person name="Strong M."/>
        </authorList>
    </citation>
    <scope>NUCLEOTIDE SEQUENCE [LARGE SCALE GENOMIC DNA]</scope>
    <source>
        <strain evidence="2 3">ATCC BAA-2683</strain>
    </source>
</reference>